<dbReference type="Proteomes" id="UP001281761">
    <property type="component" value="Unassembled WGS sequence"/>
</dbReference>
<keyword evidence="3" id="KW-1185">Reference proteome</keyword>
<feature type="signal peptide" evidence="1">
    <location>
        <begin position="1"/>
        <end position="30"/>
    </location>
</feature>
<keyword evidence="1" id="KW-0732">Signal</keyword>
<evidence type="ECO:0000256" key="1">
    <source>
        <dbReference type="SAM" id="SignalP"/>
    </source>
</evidence>
<protein>
    <submittedName>
        <fullName evidence="2">Uncharacterized protein</fullName>
    </submittedName>
</protein>
<evidence type="ECO:0000313" key="3">
    <source>
        <dbReference type="Proteomes" id="UP001281761"/>
    </source>
</evidence>
<name>A0ABQ9XPY3_9EUKA</name>
<feature type="chain" id="PRO_5045988708" evidence="1">
    <location>
        <begin position="31"/>
        <end position="401"/>
    </location>
</feature>
<organism evidence="2 3">
    <name type="scientific">Blattamonas nauphoetae</name>
    <dbReference type="NCBI Taxonomy" id="2049346"/>
    <lineage>
        <taxon>Eukaryota</taxon>
        <taxon>Metamonada</taxon>
        <taxon>Preaxostyla</taxon>
        <taxon>Oxymonadida</taxon>
        <taxon>Blattamonas</taxon>
    </lineage>
</organism>
<sequence length="401" mass="45330">MVATLSFAFATSLALLALILPLSFSSIAVADNQNNFSETVVLQTHLTIDIISTARCGLDVCHHHHNTLRPRSRCSLDLVESFHATHNCLDSKQLKTMALPSGLKVPELGWFFCEDSIEPIYDVPLACIDAQTRPFLWNFIGAERNASMLNFVTTLSVLFSSASLSITTVAIKMIDSLIRHCSAKVLIALLKADLIPQLVIILHPHSLPFTEAVEIHTSLMSIIFSTVWLTGPNCLEDLEIEDGDGPQDIHETVLKQVLAPSEKYIWYLCVNRFSIKDASLSTGFMTFLANLIRPCPYYQPTLEYCHHLPIFLTIPSCLAFIENESSIWNFLAQMVDVQREWNKHSGEERQRWKTVHRMLRMEGSEDVVEEKLRNDKSTDIGRQIVVISAEWNNKLGMNIRY</sequence>
<reference evidence="2 3" key="1">
    <citation type="journal article" date="2022" name="bioRxiv">
        <title>Genomics of Preaxostyla Flagellates Illuminates Evolutionary Transitions and the Path Towards Mitochondrial Loss.</title>
        <authorList>
            <person name="Novak L.V.F."/>
            <person name="Treitli S.C."/>
            <person name="Pyrih J."/>
            <person name="Halakuc P."/>
            <person name="Pipaliya S.V."/>
            <person name="Vacek V."/>
            <person name="Brzon O."/>
            <person name="Soukal P."/>
            <person name="Eme L."/>
            <person name="Dacks J.B."/>
            <person name="Karnkowska A."/>
            <person name="Elias M."/>
            <person name="Hampl V."/>
        </authorList>
    </citation>
    <scope>NUCLEOTIDE SEQUENCE [LARGE SCALE GENOMIC DNA]</scope>
    <source>
        <strain evidence="2">NAU3</strain>
        <tissue evidence="2">Gut</tissue>
    </source>
</reference>
<dbReference type="EMBL" id="JARBJD010000086">
    <property type="protein sequence ID" value="KAK2953794.1"/>
    <property type="molecule type" value="Genomic_DNA"/>
</dbReference>
<evidence type="ECO:0000313" key="2">
    <source>
        <dbReference type="EMBL" id="KAK2953794.1"/>
    </source>
</evidence>
<comment type="caution">
    <text evidence="2">The sequence shown here is derived from an EMBL/GenBank/DDBJ whole genome shotgun (WGS) entry which is preliminary data.</text>
</comment>
<gene>
    <name evidence="2" type="ORF">BLNAU_11197</name>
</gene>
<accession>A0ABQ9XPY3</accession>
<proteinExistence type="predicted"/>